<dbReference type="EMBL" id="JAUFSA010000004">
    <property type="protein sequence ID" value="MDP7739279.1"/>
    <property type="molecule type" value="Genomic_DNA"/>
</dbReference>
<protein>
    <recommendedName>
        <fullName evidence="2">DUF6545 domain-containing protein</fullName>
    </recommendedName>
</protein>
<name>A0AAJ1W8W6_9MYCO</name>
<proteinExistence type="predicted"/>
<dbReference type="InterPro" id="IPR046675">
    <property type="entry name" value="DUF6545"/>
</dbReference>
<dbReference type="Pfam" id="PF20182">
    <property type="entry name" value="DUF6545"/>
    <property type="match status" value="1"/>
</dbReference>
<feature type="domain" description="DUF6545" evidence="2">
    <location>
        <begin position="234"/>
        <end position="370"/>
    </location>
</feature>
<gene>
    <name evidence="3" type="ORF">QXL92_31590</name>
</gene>
<accession>A0AAJ1W8W6</accession>
<feature type="transmembrane region" description="Helical" evidence="1">
    <location>
        <begin position="54"/>
        <end position="78"/>
    </location>
</feature>
<reference evidence="3" key="1">
    <citation type="submission" date="2023-06" db="EMBL/GenBank/DDBJ databases">
        <title>Identification of two novel mycobacterium reveal diversities and complexities of Mycobacterium gordonae clade.</title>
        <authorList>
            <person name="Matsumoto Y."/>
            <person name="Nakamura S."/>
            <person name="Motooka D."/>
            <person name="Fukushima K."/>
        </authorList>
    </citation>
    <scope>NUCLEOTIDE SEQUENCE</scope>
    <source>
        <strain evidence="3">TY812</strain>
    </source>
</reference>
<keyword evidence="1" id="KW-0812">Transmembrane</keyword>
<keyword evidence="1" id="KW-0472">Membrane</keyword>
<feature type="transmembrane region" description="Helical" evidence="1">
    <location>
        <begin position="121"/>
        <end position="144"/>
    </location>
</feature>
<keyword evidence="1" id="KW-1133">Transmembrane helix</keyword>
<dbReference type="Proteomes" id="UP001229081">
    <property type="component" value="Unassembled WGS sequence"/>
</dbReference>
<feature type="transmembrane region" description="Helical" evidence="1">
    <location>
        <begin position="165"/>
        <end position="185"/>
    </location>
</feature>
<comment type="caution">
    <text evidence="3">The sequence shown here is derived from an EMBL/GenBank/DDBJ whole genome shotgun (WGS) entry which is preliminary data.</text>
</comment>
<feature type="transmembrane region" description="Helical" evidence="1">
    <location>
        <begin position="16"/>
        <end position="34"/>
    </location>
</feature>
<dbReference type="AlphaFoldDB" id="A0AAJ1W8W6"/>
<feature type="transmembrane region" description="Helical" evidence="1">
    <location>
        <begin position="90"/>
        <end position="109"/>
    </location>
</feature>
<feature type="transmembrane region" description="Helical" evidence="1">
    <location>
        <begin position="205"/>
        <end position="230"/>
    </location>
</feature>
<evidence type="ECO:0000256" key="1">
    <source>
        <dbReference type="SAM" id="Phobius"/>
    </source>
</evidence>
<organism evidence="3 4">
    <name type="scientific">Mycobacterium paragordonae</name>
    <dbReference type="NCBI Taxonomy" id="1389713"/>
    <lineage>
        <taxon>Bacteria</taxon>
        <taxon>Bacillati</taxon>
        <taxon>Actinomycetota</taxon>
        <taxon>Actinomycetes</taxon>
        <taxon>Mycobacteriales</taxon>
        <taxon>Mycobacteriaceae</taxon>
        <taxon>Mycobacterium</taxon>
    </lineage>
</organism>
<sequence length="387" mass="42526">MTLVLEGRYRWFNTNLYERYFNSTLAFLLVAQILREHRVQDLLVESSLMTRPGAWQLSTAVMGYSFAEMIGFSLLWSGMPEAVARRKQRYYRLAGVCCMVAFLACGTRARLDHKPLELLEGWDSLTTLTCLTAMLMVLAVRLIWNSVSALRSTGSRRERWVARGILVLGIFGAAIVVQEAVLQFFDQHGWTHTVVYRQQSHSIGLFFAILAPFVIAAVPVAIKILGLVGLDPVSRDWAKLQPLRLALRTVAPECAYDLADGEGSRRKSALELRLTVVEIRDAILRLRPYFRDIPDEALAGFLKGPPAVPARERDGAIAAVRLAYAAAAKAAGVTPQVVEGSGTAPSVVSGAATLEEEVAELVTVAKWWPSASAAAANFQESKVKPVP</sequence>
<evidence type="ECO:0000313" key="3">
    <source>
        <dbReference type="EMBL" id="MDP7739279.1"/>
    </source>
</evidence>
<dbReference type="RefSeq" id="WP_133437165.1">
    <property type="nucleotide sequence ID" value="NZ_JAUFSA010000004.1"/>
</dbReference>
<evidence type="ECO:0000313" key="4">
    <source>
        <dbReference type="Proteomes" id="UP001229081"/>
    </source>
</evidence>
<evidence type="ECO:0000259" key="2">
    <source>
        <dbReference type="Pfam" id="PF20182"/>
    </source>
</evidence>